<feature type="region of interest" description="Disordered" evidence="1">
    <location>
        <begin position="46"/>
        <end position="83"/>
    </location>
</feature>
<keyword evidence="3" id="KW-1185">Reference proteome</keyword>
<evidence type="ECO:0000313" key="2">
    <source>
        <dbReference type="EMBL" id="KAD2804711.1"/>
    </source>
</evidence>
<sequence>MLGFLTFTNTPPISLISITNSIPKQPALFPSIKTLNLSRLNSNRKNPRGFKASFSEDKEELSERQNGNGEEEDDDLKKNKGGDERPRFNLRWTELLFDPDPDNVVAVGLTGVLAWASVQVLWQLFVISFAILIAAVNTKEPLVLSTYTRLNFTTSGSSGNLDNHRYKRPITSSGASQHLPYPYSPPSH</sequence>
<protein>
    <submittedName>
        <fullName evidence="2">Uncharacterized protein</fullName>
    </submittedName>
</protein>
<evidence type="ECO:0000256" key="1">
    <source>
        <dbReference type="SAM" id="MobiDB-lite"/>
    </source>
</evidence>
<reference evidence="2 3" key="1">
    <citation type="submission" date="2019-05" db="EMBL/GenBank/DDBJ databases">
        <title>Mikania micrantha, genome provides insights into the molecular mechanism of rapid growth.</title>
        <authorList>
            <person name="Liu B."/>
        </authorList>
    </citation>
    <scope>NUCLEOTIDE SEQUENCE [LARGE SCALE GENOMIC DNA]</scope>
    <source>
        <strain evidence="2">NLD-2019</strain>
        <tissue evidence="2">Leaf</tissue>
    </source>
</reference>
<comment type="caution">
    <text evidence="2">The sequence shown here is derived from an EMBL/GenBank/DDBJ whole genome shotgun (WGS) entry which is preliminary data.</text>
</comment>
<accession>A0A5N6LT12</accession>
<dbReference type="AlphaFoldDB" id="A0A5N6LT12"/>
<dbReference type="OrthoDB" id="1922241at2759"/>
<evidence type="ECO:0000313" key="3">
    <source>
        <dbReference type="Proteomes" id="UP000326396"/>
    </source>
</evidence>
<dbReference type="PANTHER" id="PTHR36789:SF1">
    <property type="entry name" value="TRANSMEMBRANE PROTEIN"/>
    <property type="match status" value="1"/>
</dbReference>
<organism evidence="2 3">
    <name type="scientific">Mikania micrantha</name>
    <name type="common">bitter vine</name>
    <dbReference type="NCBI Taxonomy" id="192012"/>
    <lineage>
        <taxon>Eukaryota</taxon>
        <taxon>Viridiplantae</taxon>
        <taxon>Streptophyta</taxon>
        <taxon>Embryophyta</taxon>
        <taxon>Tracheophyta</taxon>
        <taxon>Spermatophyta</taxon>
        <taxon>Magnoliopsida</taxon>
        <taxon>eudicotyledons</taxon>
        <taxon>Gunneridae</taxon>
        <taxon>Pentapetalae</taxon>
        <taxon>asterids</taxon>
        <taxon>campanulids</taxon>
        <taxon>Asterales</taxon>
        <taxon>Asteraceae</taxon>
        <taxon>Asteroideae</taxon>
        <taxon>Heliantheae alliance</taxon>
        <taxon>Eupatorieae</taxon>
        <taxon>Mikania</taxon>
    </lineage>
</organism>
<gene>
    <name evidence="2" type="ORF">E3N88_38088</name>
</gene>
<dbReference type="Proteomes" id="UP000326396">
    <property type="component" value="Linkage Group LG8"/>
</dbReference>
<dbReference type="EMBL" id="SZYD01000018">
    <property type="protein sequence ID" value="KAD2804711.1"/>
    <property type="molecule type" value="Genomic_DNA"/>
</dbReference>
<name>A0A5N6LT12_9ASTR</name>
<proteinExistence type="predicted"/>
<dbReference type="PANTHER" id="PTHR36789">
    <property type="entry name" value="TRANSMEMBRANE PROTEIN"/>
    <property type="match status" value="1"/>
</dbReference>
<feature type="region of interest" description="Disordered" evidence="1">
    <location>
        <begin position="161"/>
        <end position="188"/>
    </location>
</feature>